<proteinExistence type="predicted"/>
<keyword evidence="3" id="KW-1185">Reference proteome</keyword>
<evidence type="ECO:0000256" key="1">
    <source>
        <dbReference type="SAM" id="MobiDB-lite"/>
    </source>
</evidence>
<feature type="region of interest" description="Disordered" evidence="1">
    <location>
        <begin position="26"/>
        <end position="45"/>
    </location>
</feature>
<dbReference type="AlphaFoldDB" id="A0A2G8LIQ6"/>
<protein>
    <submittedName>
        <fullName evidence="2">Uncharacterized protein</fullName>
    </submittedName>
</protein>
<evidence type="ECO:0000313" key="2">
    <source>
        <dbReference type="EMBL" id="PIK60102.1"/>
    </source>
</evidence>
<name>A0A2G8LIQ6_STIJA</name>
<sequence length="167" mass="18806">MHVHKYYINSDDTLGSNLSARLDNSAEKVELRERRSSDTPQDASTVADMSTLMQSQSNFQSAYFLGQCLMCPPGKRRKWPTRVMAGAHYNHAGGLPIIYAYPKILFLMSRWQAFSTTLFSMVRNTRPCFTITTSLTEFRSTLCCVSAPARTIILMVPGRTKCPPGKR</sequence>
<dbReference type="Proteomes" id="UP000230750">
    <property type="component" value="Unassembled WGS sequence"/>
</dbReference>
<evidence type="ECO:0000313" key="3">
    <source>
        <dbReference type="Proteomes" id="UP000230750"/>
    </source>
</evidence>
<feature type="compositionally biased region" description="Basic and acidic residues" evidence="1">
    <location>
        <begin position="26"/>
        <end position="37"/>
    </location>
</feature>
<comment type="caution">
    <text evidence="2">The sequence shown here is derived from an EMBL/GenBank/DDBJ whole genome shotgun (WGS) entry which is preliminary data.</text>
</comment>
<accession>A0A2G8LIQ6</accession>
<gene>
    <name evidence="2" type="ORF">BSL78_03007</name>
</gene>
<dbReference type="EMBL" id="MRZV01000066">
    <property type="protein sequence ID" value="PIK60102.1"/>
    <property type="molecule type" value="Genomic_DNA"/>
</dbReference>
<organism evidence="2 3">
    <name type="scientific">Stichopus japonicus</name>
    <name type="common">Sea cucumber</name>
    <dbReference type="NCBI Taxonomy" id="307972"/>
    <lineage>
        <taxon>Eukaryota</taxon>
        <taxon>Metazoa</taxon>
        <taxon>Echinodermata</taxon>
        <taxon>Eleutherozoa</taxon>
        <taxon>Echinozoa</taxon>
        <taxon>Holothuroidea</taxon>
        <taxon>Aspidochirotacea</taxon>
        <taxon>Aspidochirotida</taxon>
        <taxon>Stichopodidae</taxon>
        <taxon>Apostichopus</taxon>
    </lineage>
</organism>
<reference evidence="2 3" key="1">
    <citation type="journal article" date="2017" name="PLoS Biol.">
        <title>The sea cucumber genome provides insights into morphological evolution and visceral regeneration.</title>
        <authorList>
            <person name="Zhang X."/>
            <person name="Sun L."/>
            <person name="Yuan J."/>
            <person name="Sun Y."/>
            <person name="Gao Y."/>
            <person name="Zhang L."/>
            <person name="Li S."/>
            <person name="Dai H."/>
            <person name="Hamel J.F."/>
            <person name="Liu C."/>
            <person name="Yu Y."/>
            <person name="Liu S."/>
            <person name="Lin W."/>
            <person name="Guo K."/>
            <person name="Jin S."/>
            <person name="Xu P."/>
            <person name="Storey K.B."/>
            <person name="Huan P."/>
            <person name="Zhang T."/>
            <person name="Zhou Y."/>
            <person name="Zhang J."/>
            <person name="Lin C."/>
            <person name="Li X."/>
            <person name="Xing L."/>
            <person name="Huo D."/>
            <person name="Sun M."/>
            <person name="Wang L."/>
            <person name="Mercier A."/>
            <person name="Li F."/>
            <person name="Yang H."/>
            <person name="Xiang J."/>
        </authorList>
    </citation>
    <scope>NUCLEOTIDE SEQUENCE [LARGE SCALE GENOMIC DNA]</scope>
    <source>
        <strain evidence="2">Shaxun</strain>
        <tissue evidence="2">Muscle</tissue>
    </source>
</reference>